<reference evidence="2 3" key="1">
    <citation type="submission" date="2024-11" db="EMBL/GenBank/DDBJ databases">
        <title>First Report of Moraxella oculi in Brazil in an Infectious Bovine Keratoconjunctivitis Outbreak.</title>
        <authorList>
            <person name="Carvalho C.V."/>
            <person name="Domingues R."/>
            <person name="Coutinho C."/>
            <person name="Honorio N.T.B.S."/>
            <person name="Faza D.R.L.R."/>
            <person name="Carvalho W.A."/>
            <person name="Machado A.B.F."/>
            <person name="Martins M.F."/>
            <person name="Gaspar E.B."/>
        </authorList>
    </citation>
    <scope>NUCLEOTIDE SEQUENCE [LARGE SCALE GENOMIC DNA]</scope>
    <source>
        <strain evidence="2 3">2117LE</strain>
    </source>
</reference>
<accession>A0ABW8UAY9</accession>
<dbReference type="PROSITE" id="PS51257">
    <property type="entry name" value="PROKAR_LIPOPROTEIN"/>
    <property type="match status" value="1"/>
</dbReference>
<dbReference type="Pfam" id="PF13181">
    <property type="entry name" value="TPR_8"/>
    <property type="match status" value="1"/>
</dbReference>
<dbReference type="Proteomes" id="UP001624684">
    <property type="component" value="Unassembled WGS sequence"/>
</dbReference>
<evidence type="ECO:0000256" key="1">
    <source>
        <dbReference type="SAM" id="SignalP"/>
    </source>
</evidence>
<proteinExistence type="predicted"/>
<dbReference type="PANTHER" id="PTHR12558">
    <property type="entry name" value="CELL DIVISION CYCLE 16,23,27"/>
    <property type="match status" value="1"/>
</dbReference>
<organism evidence="2 3">
    <name type="scientific">Moraxella oculi</name>
    <dbReference type="NCBI Taxonomy" id="2940516"/>
    <lineage>
        <taxon>Bacteria</taxon>
        <taxon>Pseudomonadati</taxon>
        <taxon>Pseudomonadota</taxon>
        <taxon>Gammaproteobacteria</taxon>
        <taxon>Moraxellales</taxon>
        <taxon>Moraxellaceae</taxon>
        <taxon>Moraxella</taxon>
    </lineage>
</organism>
<evidence type="ECO:0000313" key="2">
    <source>
        <dbReference type="EMBL" id="MFL1732171.1"/>
    </source>
</evidence>
<keyword evidence="1" id="KW-0732">Signal</keyword>
<keyword evidence="3" id="KW-1185">Reference proteome</keyword>
<comment type="caution">
    <text evidence="2">The sequence shown here is derived from an EMBL/GenBank/DDBJ whole genome shotgun (WGS) entry which is preliminary data.</text>
</comment>
<feature type="signal peptide" evidence="1">
    <location>
        <begin position="1"/>
        <end position="22"/>
    </location>
</feature>
<dbReference type="RefSeq" id="WP_407068859.1">
    <property type="nucleotide sequence ID" value="NZ_JBJJXE010000004.1"/>
</dbReference>
<dbReference type="PANTHER" id="PTHR12558:SF13">
    <property type="entry name" value="CELL DIVISION CYCLE PROTEIN 27 HOMOLOG"/>
    <property type="match status" value="1"/>
</dbReference>
<name>A0ABW8UAY9_9GAMM</name>
<dbReference type="SUPFAM" id="SSF48452">
    <property type="entry name" value="TPR-like"/>
    <property type="match status" value="1"/>
</dbReference>
<feature type="chain" id="PRO_5045970670" evidence="1">
    <location>
        <begin position="23"/>
        <end position="254"/>
    </location>
</feature>
<gene>
    <name evidence="2" type="ORF">ACJHVH_04045</name>
</gene>
<sequence>MKHILTMLVRASLFGVVLVLMACQTIEHSDKTSLANIRTQMAGQYVLAGNLDEAKRQLDMAIIADARFAPSHDMMGVVLQVEGSQQNLDKADTFFREAMRLDPNFMRAYNNYGVYLVQIGRLHDAIGYFEQAGSRLGYDGRIQALENLGLTWQKLGDIQRADEAFYRAIHGGSLNLTIYQDVLTRLVQNNEITQAGMILQRLVDVVPITDWHEQLIKIAIKVVKKSGDDAKLPQLMQVLYDKNAKQQPTNLNEL</sequence>
<dbReference type="Gene3D" id="1.25.40.10">
    <property type="entry name" value="Tetratricopeptide repeat domain"/>
    <property type="match status" value="1"/>
</dbReference>
<dbReference type="EMBL" id="JBJJXE010000004">
    <property type="protein sequence ID" value="MFL1732171.1"/>
    <property type="molecule type" value="Genomic_DNA"/>
</dbReference>
<protein>
    <submittedName>
        <fullName evidence="2">Pilus assembly protein PilW</fullName>
    </submittedName>
</protein>
<dbReference type="InterPro" id="IPR011990">
    <property type="entry name" value="TPR-like_helical_dom_sf"/>
</dbReference>
<evidence type="ECO:0000313" key="3">
    <source>
        <dbReference type="Proteomes" id="UP001624684"/>
    </source>
</evidence>
<dbReference type="InterPro" id="IPR019734">
    <property type="entry name" value="TPR_rpt"/>
</dbReference>